<name>A0ABW5CKS9_9HYPH</name>
<dbReference type="RefSeq" id="WP_209735569.1">
    <property type="nucleotide sequence ID" value="NZ_CP072611.1"/>
</dbReference>
<reference evidence="2" key="1">
    <citation type="journal article" date="2019" name="Int. J. Syst. Evol. Microbiol.">
        <title>The Global Catalogue of Microorganisms (GCM) 10K type strain sequencing project: providing services to taxonomists for standard genome sequencing and annotation.</title>
        <authorList>
            <consortium name="The Broad Institute Genomics Platform"/>
            <consortium name="The Broad Institute Genome Sequencing Center for Infectious Disease"/>
            <person name="Wu L."/>
            <person name="Ma J."/>
        </authorList>
    </citation>
    <scope>NUCLEOTIDE SEQUENCE [LARGE SCALE GENOMIC DNA]</scope>
    <source>
        <strain evidence="2">ZS-35-S2</strain>
    </source>
</reference>
<protein>
    <submittedName>
        <fullName evidence="1">Uncharacterized protein</fullName>
    </submittedName>
</protein>
<comment type="caution">
    <text evidence="1">The sequence shown here is derived from an EMBL/GenBank/DDBJ whole genome shotgun (WGS) entry which is preliminary data.</text>
</comment>
<gene>
    <name evidence="1" type="ORF">ACFSKQ_04255</name>
</gene>
<organism evidence="1 2">
    <name type="scientific">Aureimonas populi</name>
    <dbReference type="NCBI Taxonomy" id="1701758"/>
    <lineage>
        <taxon>Bacteria</taxon>
        <taxon>Pseudomonadati</taxon>
        <taxon>Pseudomonadota</taxon>
        <taxon>Alphaproteobacteria</taxon>
        <taxon>Hyphomicrobiales</taxon>
        <taxon>Aurantimonadaceae</taxon>
        <taxon>Aureimonas</taxon>
    </lineage>
</organism>
<dbReference type="EMBL" id="JBHUIJ010000005">
    <property type="protein sequence ID" value="MFD2236678.1"/>
    <property type="molecule type" value="Genomic_DNA"/>
</dbReference>
<accession>A0ABW5CKS9</accession>
<proteinExistence type="predicted"/>
<evidence type="ECO:0000313" key="1">
    <source>
        <dbReference type="EMBL" id="MFD2236678.1"/>
    </source>
</evidence>
<sequence length="74" mass="8026">MTRDPNVPGPRRARRGLVIEGEIVARAGKAPAPRPVPAPDLAARLGLRPYQSLLDDAMRLARRCRPMGTASSRV</sequence>
<evidence type="ECO:0000313" key="2">
    <source>
        <dbReference type="Proteomes" id="UP001597371"/>
    </source>
</evidence>
<keyword evidence="2" id="KW-1185">Reference proteome</keyword>
<dbReference type="Proteomes" id="UP001597371">
    <property type="component" value="Unassembled WGS sequence"/>
</dbReference>